<dbReference type="AlphaFoldDB" id="A0A3B0UMT3"/>
<feature type="transmembrane region" description="Helical" evidence="1">
    <location>
        <begin position="6"/>
        <end position="26"/>
    </location>
</feature>
<keyword evidence="1" id="KW-0812">Transmembrane</keyword>
<keyword evidence="1" id="KW-0472">Membrane</keyword>
<accession>A0A3B0UMT3</accession>
<protein>
    <submittedName>
        <fullName evidence="2">Uncharacterized protein</fullName>
    </submittedName>
</protein>
<evidence type="ECO:0000256" key="1">
    <source>
        <dbReference type="SAM" id="Phobius"/>
    </source>
</evidence>
<keyword evidence="1" id="KW-1133">Transmembrane helix</keyword>
<evidence type="ECO:0000313" key="2">
    <source>
        <dbReference type="EMBL" id="VAW30430.1"/>
    </source>
</evidence>
<name>A0A3B0UMT3_9ZZZZ</name>
<proteinExistence type="predicted"/>
<organism evidence="2">
    <name type="scientific">hydrothermal vent metagenome</name>
    <dbReference type="NCBI Taxonomy" id="652676"/>
    <lineage>
        <taxon>unclassified sequences</taxon>
        <taxon>metagenomes</taxon>
        <taxon>ecological metagenomes</taxon>
    </lineage>
</organism>
<gene>
    <name evidence="2" type="ORF">MNBD_BACTEROID07-2060</name>
</gene>
<reference evidence="2" key="1">
    <citation type="submission" date="2018-06" db="EMBL/GenBank/DDBJ databases">
        <authorList>
            <person name="Zhirakovskaya E."/>
        </authorList>
    </citation>
    <scope>NUCLEOTIDE SEQUENCE</scope>
</reference>
<dbReference type="EMBL" id="UOET01000513">
    <property type="protein sequence ID" value="VAW30430.1"/>
    <property type="molecule type" value="Genomic_DNA"/>
</dbReference>
<sequence>MFLKLFLLSVAILGVAFVGFAIKMFFIKGGQFKKQCSSSITDPKTGKKLACAHDSGDSCHTSSLVEEIDYQKKSPISRRNIRIMTEEAISE</sequence>